<dbReference type="NCBIfam" id="NF045761">
    <property type="entry name" value="NAMPUrTaseMurU"/>
    <property type="match status" value="1"/>
</dbReference>
<dbReference type="RefSeq" id="WP_251262774.1">
    <property type="nucleotide sequence ID" value="NZ_JAMQGP010000010.1"/>
</dbReference>
<dbReference type="InterPro" id="IPR029044">
    <property type="entry name" value="Nucleotide-diphossugar_trans"/>
</dbReference>
<comment type="caution">
    <text evidence="4">The sequence shown here is derived from an EMBL/GenBank/DDBJ whole genome shotgun (WGS) entry which is preliminary data.</text>
</comment>
<gene>
    <name evidence="4" type="ORF">NAF29_16705</name>
</gene>
<keyword evidence="5" id="KW-1185">Reference proteome</keyword>
<dbReference type="Pfam" id="PF00483">
    <property type="entry name" value="NTP_transferase"/>
    <property type="match status" value="1"/>
</dbReference>
<dbReference type="InterPro" id="IPR054790">
    <property type="entry name" value="MurU"/>
</dbReference>
<evidence type="ECO:0000256" key="1">
    <source>
        <dbReference type="ARBA" id="ARBA00022679"/>
    </source>
</evidence>
<reference evidence="4 5" key="1">
    <citation type="journal article" date="2013" name="Antonie Van Leeuwenhoek">
        <title>Echinimonas agarilytica gen. nov., sp. nov., a new gammaproteobacterium isolated from the sea urchin Strongylocentrotus intermedius.</title>
        <authorList>
            <person name="Nedashkovskaya O.I."/>
            <person name="Stenkova A.M."/>
            <person name="Zhukova N.V."/>
            <person name="Van Trappen S."/>
            <person name="Lee J.S."/>
            <person name="Kim S.B."/>
        </authorList>
    </citation>
    <scope>NUCLEOTIDE SEQUENCE [LARGE SCALE GENOMIC DNA]</scope>
    <source>
        <strain evidence="4 5">KMM 6351</strain>
    </source>
</reference>
<dbReference type="EMBL" id="JAMQGP010000010">
    <property type="protein sequence ID" value="MCM2681290.1"/>
    <property type="molecule type" value="Genomic_DNA"/>
</dbReference>
<evidence type="ECO:0000256" key="2">
    <source>
        <dbReference type="ARBA" id="ARBA00022695"/>
    </source>
</evidence>
<dbReference type="CDD" id="cd06422">
    <property type="entry name" value="NTP_transferase_like_1"/>
    <property type="match status" value="1"/>
</dbReference>
<accession>A0AA41W8X3</accession>
<name>A0AA41W8X3_9GAMM</name>
<evidence type="ECO:0000259" key="3">
    <source>
        <dbReference type="Pfam" id="PF00483"/>
    </source>
</evidence>
<dbReference type="Gene3D" id="3.90.550.10">
    <property type="entry name" value="Spore Coat Polysaccharide Biosynthesis Protein SpsA, Chain A"/>
    <property type="match status" value="1"/>
</dbReference>
<dbReference type="PANTHER" id="PTHR43584">
    <property type="entry name" value="NUCLEOTIDYL TRANSFERASE"/>
    <property type="match status" value="1"/>
</dbReference>
<keyword evidence="1" id="KW-0808">Transferase</keyword>
<dbReference type="InterPro" id="IPR050065">
    <property type="entry name" value="GlmU-like"/>
</dbReference>
<dbReference type="Proteomes" id="UP001165393">
    <property type="component" value="Unassembled WGS sequence"/>
</dbReference>
<feature type="domain" description="Nucleotidyl transferase" evidence="3">
    <location>
        <begin position="5"/>
        <end position="221"/>
    </location>
</feature>
<dbReference type="InterPro" id="IPR005835">
    <property type="entry name" value="NTP_transferase_dom"/>
</dbReference>
<evidence type="ECO:0000313" key="5">
    <source>
        <dbReference type="Proteomes" id="UP001165393"/>
    </source>
</evidence>
<dbReference type="AlphaFoldDB" id="A0AA41W8X3"/>
<dbReference type="SUPFAM" id="SSF53448">
    <property type="entry name" value="Nucleotide-diphospho-sugar transferases"/>
    <property type="match status" value="1"/>
</dbReference>
<sequence>MIRTAMILAAGRGERMRPLTDHLPKPLLEVNHKPLIVWHIERLARLGIEIIVINHAYLGSKIVEALGDGSQYGVSIHYSAETEGALETAGGIVKALPLLGDEPFLLVNGDVWSDFDFGALQSLELSTLAKLVMIPNPEHNPNGDFVVHNGVLSHKIDGQISFTYSGIGLYSPKLFAQLSVERAPLAPLLYRAMEQQLISAEIYHGQWCDVGTPERLQQLNEQLGAS</sequence>
<evidence type="ECO:0000313" key="4">
    <source>
        <dbReference type="EMBL" id="MCM2681290.1"/>
    </source>
</evidence>
<proteinExistence type="predicted"/>
<organism evidence="4 5">
    <name type="scientific">Echinimonas agarilytica</name>
    <dbReference type="NCBI Taxonomy" id="1215918"/>
    <lineage>
        <taxon>Bacteria</taxon>
        <taxon>Pseudomonadati</taxon>
        <taxon>Pseudomonadota</taxon>
        <taxon>Gammaproteobacteria</taxon>
        <taxon>Alteromonadales</taxon>
        <taxon>Echinimonadaceae</taxon>
        <taxon>Echinimonas</taxon>
    </lineage>
</organism>
<dbReference type="PANTHER" id="PTHR43584:SF8">
    <property type="entry name" value="N-ACETYLMURAMATE ALPHA-1-PHOSPHATE URIDYLYLTRANSFERASE"/>
    <property type="match status" value="1"/>
</dbReference>
<keyword evidence="2" id="KW-0548">Nucleotidyltransferase</keyword>
<protein>
    <submittedName>
        <fullName evidence="4">Nucleotidyltransferase family protein</fullName>
    </submittedName>
</protein>
<dbReference type="GO" id="GO:0016779">
    <property type="term" value="F:nucleotidyltransferase activity"/>
    <property type="evidence" value="ECO:0007669"/>
    <property type="project" value="UniProtKB-KW"/>
</dbReference>